<dbReference type="PANTHER" id="PTHR45618">
    <property type="entry name" value="MITOCHONDRIAL DICARBOXYLATE CARRIER-RELATED"/>
    <property type="match status" value="1"/>
</dbReference>
<dbReference type="InterPro" id="IPR050391">
    <property type="entry name" value="Mito_Metabolite_Transporter"/>
</dbReference>
<comment type="subcellular location">
    <subcellularLocation>
        <location evidence="1">Membrane</location>
        <topology evidence="1">Multi-pass membrane protein</topology>
    </subcellularLocation>
</comment>
<keyword evidence="11" id="KW-1185">Reference proteome</keyword>
<feature type="repeat" description="Solcar" evidence="8">
    <location>
        <begin position="209"/>
        <end position="293"/>
    </location>
</feature>
<evidence type="ECO:0000256" key="2">
    <source>
        <dbReference type="ARBA" id="ARBA00006375"/>
    </source>
</evidence>
<dbReference type="PRINTS" id="PR00926">
    <property type="entry name" value="MITOCARRIER"/>
</dbReference>
<dbReference type="Proteomes" id="UP001195483">
    <property type="component" value="Unassembled WGS sequence"/>
</dbReference>
<evidence type="ECO:0008006" key="12">
    <source>
        <dbReference type="Google" id="ProtNLM"/>
    </source>
</evidence>
<reference evidence="10" key="1">
    <citation type="journal article" date="2021" name="Genome Biol. Evol.">
        <title>A High-Quality Reference Genome for a Parasitic Bivalve with Doubly Uniparental Inheritance (Bivalvia: Unionida).</title>
        <authorList>
            <person name="Smith C.H."/>
        </authorList>
    </citation>
    <scope>NUCLEOTIDE SEQUENCE</scope>
    <source>
        <strain evidence="10">CHS0354</strain>
    </source>
</reference>
<dbReference type="InterPro" id="IPR023395">
    <property type="entry name" value="MCP_dom_sf"/>
</dbReference>
<dbReference type="EMBL" id="JAEAOA010002309">
    <property type="protein sequence ID" value="KAK3612215.1"/>
    <property type="molecule type" value="Genomic_DNA"/>
</dbReference>
<evidence type="ECO:0000256" key="1">
    <source>
        <dbReference type="ARBA" id="ARBA00004141"/>
    </source>
</evidence>
<keyword evidence="4 8" id="KW-0812">Transmembrane</keyword>
<evidence type="ECO:0000313" key="10">
    <source>
        <dbReference type="EMBL" id="KAK3612215.1"/>
    </source>
</evidence>
<dbReference type="AlphaFoldDB" id="A0AAE0TKR6"/>
<organism evidence="10 11">
    <name type="scientific">Potamilus streckersoni</name>
    <dbReference type="NCBI Taxonomy" id="2493646"/>
    <lineage>
        <taxon>Eukaryota</taxon>
        <taxon>Metazoa</taxon>
        <taxon>Spiralia</taxon>
        <taxon>Lophotrochozoa</taxon>
        <taxon>Mollusca</taxon>
        <taxon>Bivalvia</taxon>
        <taxon>Autobranchia</taxon>
        <taxon>Heteroconchia</taxon>
        <taxon>Palaeoheterodonta</taxon>
        <taxon>Unionida</taxon>
        <taxon>Unionoidea</taxon>
        <taxon>Unionidae</taxon>
        <taxon>Ambleminae</taxon>
        <taxon>Lampsilini</taxon>
        <taxon>Potamilus</taxon>
    </lineage>
</organism>
<dbReference type="GO" id="GO:0055085">
    <property type="term" value="P:transmembrane transport"/>
    <property type="evidence" value="ECO:0007669"/>
    <property type="project" value="InterPro"/>
</dbReference>
<dbReference type="PROSITE" id="PS50920">
    <property type="entry name" value="SOLCAR"/>
    <property type="match status" value="3"/>
</dbReference>
<gene>
    <name evidence="10" type="ORF">CHS0354_039487</name>
</gene>
<evidence type="ECO:0000256" key="9">
    <source>
        <dbReference type="RuleBase" id="RU000488"/>
    </source>
</evidence>
<keyword evidence="7 8" id="KW-0472">Membrane</keyword>
<reference evidence="10" key="3">
    <citation type="submission" date="2023-05" db="EMBL/GenBank/DDBJ databases">
        <authorList>
            <person name="Smith C.H."/>
        </authorList>
    </citation>
    <scope>NUCLEOTIDE SEQUENCE</scope>
    <source>
        <strain evidence="10">CHS0354</strain>
        <tissue evidence="10">Mantle</tissue>
    </source>
</reference>
<evidence type="ECO:0000313" key="11">
    <source>
        <dbReference type="Proteomes" id="UP001195483"/>
    </source>
</evidence>
<dbReference type="InterPro" id="IPR018108">
    <property type="entry name" value="MCP_transmembrane"/>
</dbReference>
<dbReference type="Pfam" id="PF00153">
    <property type="entry name" value="Mito_carr"/>
    <property type="match status" value="3"/>
</dbReference>
<protein>
    <recommendedName>
        <fullName evidence="12">Mitochondrial dicarboxylate carrier</fullName>
    </recommendedName>
</protein>
<name>A0AAE0TKR6_9BIVA</name>
<keyword evidence="6" id="KW-1133">Transmembrane helix</keyword>
<feature type="repeat" description="Solcar" evidence="8">
    <location>
        <begin position="21"/>
        <end position="101"/>
    </location>
</feature>
<comment type="caution">
    <text evidence="10">The sequence shown here is derived from an EMBL/GenBank/DDBJ whole genome shotgun (WGS) entry which is preliminary data.</text>
</comment>
<evidence type="ECO:0000256" key="8">
    <source>
        <dbReference type="PROSITE-ProRule" id="PRU00282"/>
    </source>
</evidence>
<accession>A0AAE0TKR6</accession>
<proteinExistence type="inferred from homology"/>
<comment type="similarity">
    <text evidence="2 9">Belongs to the mitochondrial carrier (TC 2.A.29) family.</text>
</comment>
<dbReference type="SUPFAM" id="SSF103506">
    <property type="entry name" value="Mitochondrial carrier"/>
    <property type="match status" value="1"/>
</dbReference>
<evidence type="ECO:0000256" key="6">
    <source>
        <dbReference type="ARBA" id="ARBA00022989"/>
    </source>
</evidence>
<sequence>MSNVTVKENIPKAVDRTKRVAKWYFGGFGSAGAACVTHPLDLLKVHLQTQQGANIGLIQMAVKVVKSDGLLGLYNGLSASLCRQLSYSMTRFAIYETVKKQLVKDGTPMPFYQKILLAGFAGATGGFFGTPADLVNVRMQNDIKLPKEQRRNYKHAIDGLWLVYKHEGLKKSFGGATMATSRAVFVTIGQLACYDQIKQVVLMTGFMKDNLFTHFTCSITAGAIATLLTQPLDVMKTRVMNAKPGQYSGLSACALDIAKNGPMGFFKGFIPAFVRLGPQTVLTFIFFEQLRMNFGYDPK</sequence>
<evidence type="ECO:0000256" key="5">
    <source>
        <dbReference type="ARBA" id="ARBA00022737"/>
    </source>
</evidence>
<dbReference type="PROSITE" id="PS51257">
    <property type="entry name" value="PROKAR_LIPOPROTEIN"/>
    <property type="match status" value="1"/>
</dbReference>
<keyword evidence="3 9" id="KW-0813">Transport</keyword>
<keyword evidence="5" id="KW-0677">Repeat</keyword>
<evidence type="ECO:0000256" key="7">
    <source>
        <dbReference type="ARBA" id="ARBA00023136"/>
    </source>
</evidence>
<feature type="repeat" description="Solcar" evidence="8">
    <location>
        <begin position="113"/>
        <end position="200"/>
    </location>
</feature>
<reference evidence="10" key="2">
    <citation type="journal article" date="2021" name="Genome Biol. Evol.">
        <title>Developing a high-quality reference genome for a parasitic bivalve with doubly uniparental inheritance (Bivalvia: Unionida).</title>
        <authorList>
            <person name="Smith C.H."/>
        </authorList>
    </citation>
    <scope>NUCLEOTIDE SEQUENCE</scope>
    <source>
        <strain evidence="10">CHS0354</strain>
        <tissue evidence="10">Mantle</tissue>
    </source>
</reference>
<evidence type="ECO:0000256" key="3">
    <source>
        <dbReference type="ARBA" id="ARBA00022448"/>
    </source>
</evidence>
<dbReference type="Gene3D" id="1.50.40.10">
    <property type="entry name" value="Mitochondrial carrier domain"/>
    <property type="match status" value="1"/>
</dbReference>
<evidence type="ECO:0000256" key="4">
    <source>
        <dbReference type="ARBA" id="ARBA00022692"/>
    </source>
</evidence>
<dbReference type="GO" id="GO:0016020">
    <property type="term" value="C:membrane"/>
    <property type="evidence" value="ECO:0007669"/>
    <property type="project" value="UniProtKB-SubCell"/>
</dbReference>
<dbReference type="InterPro" id="IPR002067">
    <property type="entry name" value="MCP"/>
</dbReference>